<dbReference type="AlphaFoldDB" id="A0A484ATE5"/>
<feature type="region of interest" description="Disordered" evidence="1">
    <location>
        <begin position="91"/>
        <end position="112"/>
    </location>
</feature>
<proteinExistence type="predicted"/>
<evidence type="ECO:0000313" key="3">
    <source>
        <dbReference type="Proteomes" id="UP000295192"/>
    </source>
</evidence>
<protein>
    <submittedName>
        <fullName evidence="2">Uncharacterized protein</fullName>
    </submittedName>
</protein>
<reference evidence="2 3" key="1">
    <citation type="journal article" date="2019" name="J. Hered.">
        <title>An Improved Genome Assembly for Drosophila navojoa, the Basal Species in the mojavensis Cluster.</title>
        <authorList>
            <person name="Vanderlinde T."/>
            <person name="Dupim E.G."/>
            <person name="Nazario-Yepiz N.O."/>
            <person name="Carvalho A.B."/>
        </authorList>
    </citation>
    <scope>NUCLEOTIDE SEQUENCE [LARGE SCALE GENOMIC DNA]</scope>
    <source>
        <strain evidence="2">Navoj_Jal97</strain>
        <tissue evidence="2">Whole organism</tissue>
    </source>
</reference>
<sequence length="166" mass="19062">MLRASRREHATNDNALPAQLEWEQQQQHQQQQQQQLQQQLLLLAAYLSIFMCACTPWGMQCTARRSSRSSSSSRVCASGIKKIEFPDYNSQQQQQQLQEKQQQEQEQKAALSRRRKLPTLLIERRCRRRCWRRCPHAAAAAAAAAVIINIAGITPPKLMNAKGFDF</sequence>
<gene>
    <name evidence="2" type="ORF">AWZ03_013611</name>
</gene>
<evidence type="ECO:0000313" key="2">
    <source>
        <dbReference type="EMBL" id="TDG39967.1"/>
    </source>
</evidence>
<evidence type="ECO:0000256" key="1">
    <source>
        <dbReference type="SAM" id="MobiDB-lite"/>
    </source>
</evidence>
<comment type="caution">
    <text evidence="2">The sequence shown here is derived from an EMBL/GenBank/DDBJ whole genome shotgun (WGS) entry which is preliminary data.</text>
</comment>
<dbReference type="Proteomes" id="UP000295192">
    <property type="component" value="Unassembled WGS sequence"/>
</dbReference>
<dbReference type="EMBL" id="LSRL02000729">
    <property type="protein sequence ID" value="TDG39967.1"/>
    <property type="molecule type" value="Genomic_DNA"/>
</dbReference>
<name>A0A484ATE5_DRONA</name>
<feature type="compositionally biased region" description="Low complexity" evidence="1">
    <location>
        <begin position="91"/>
        <end position="100"/>
    </location>
</feature>
<organism evidence="2 3">
    <name type="scientific">Drosophila navojoa</name>
    <name type="common">Fruit fly</name>
    <dbReference type="NCBI Taxonomy" id="7232"/>
    <lineage>
        <taxon>Eukaryota</taxon>
        <taxon>Metazoa</taxon>
        <taxon>Ecdysozoa</taxon>
        <taxon>Arthropoda</taxon>
        <taxon>Hexapoda</taxon>
        <taxon>Insecta</taxon>
        <taxon>Pterygota</taxon>
        <taxon>Neoptera</taxon>
        <taxon>Endopterygota</taxon>
        <taxon>Diptera</taxon>
        <taxon>Brachycera</taxon>
        <taxon>Muscomorpha</taxon>
        <taxon>Ephydroidea</taxon>
        <taxon>Drosophilidae</taxon>
        <taxon>Drosophila</taxon>
    </lineage>
</organism>
<accession>A0A484ATE5</accession>
<keyword evidence="3" id="KW-1185">Reference proteome</keyword>